<accession>B7FIJ5</accession>
<name>B7FIJ5_MEDTR</name>
<dbReference type="AlphaFoldDB" id="B7FIJ5"/>
<protein>
    <submittedName>
        <fullName evidence="1">Uncharacterized protein</fullName>
    </submittedName>
</protein>
<organism evidence="1">
    <name type="scientific">Medicago truncatula</name>
    <name type="common">Barrel medic</name>
    <name type="synonym">Medicago tribuloides</name>
    <dbReference type="NCBI Taxonomy" id="3880"/>
    <lineage>
        <taxon>Eukaryota</taxon>
        <taxon>Viridiplantae</taxon>
        <taxon>Streptophyta</taxon>
        <taxon>Embryophyta</taxon>
        <taxon>Tracheophyta</taxon>
        <taxon>Spermatophyta</taxon>
        <taxon>Magnoliopsida</taxon>
        <taxon>eudicotyledons</taxon>
        <taxon>Gunneridae</taxon>
        <taxon>Pentapetalae</taxon>
        <taxon>rosids</taxon>
        <taxon>fabids</taxon>
        <taxon>Fabales</taxon>
        <taxon>Fabaceae</taxon>
        <taxon>Papilionoideae</taxon>
        <taxon>50 kb inversion clade</taxon>
        <taxon>NPAAA clade</taxon>
        <taxon>Hologalegina</taxon>
        <taxon>IRL clade</taxon>
        <taxon>Trifolieae</taxon>
        <taxon>Medicago</taxon>
    </lineage>
</organism>
<proteinExistence type="evidence at transcript level"/>
<dbReference type="EMBL" id="BT051912">
    <property type="protein sequence ID" value="ACJ84574.1"/>
    <property type="molecule type" value="mRNA"/>
</dbReference>
<reference evidence="1" key="1">
    <citation type="submission" date="2008-12" db="EMBL/GenBank/DDBJ databases">
        <title>Medicago truncatula full length cdna cloning project.</title>
        <authorList>
            <person name="Moskal W."/>
            <person name="Chan A."/>
            <person name="Cheung F."/>
            <person name="Xiao Y."/>
            <person name="Town C.D."/>
        </authorList>
    </citation>
    <scope>NUCLEOTIDE SEQUENCE</scope>
</reference>
<sequence>MATMGGETLKAHLGMVVVQLFNGGYYVITKVALNFWSQSISLLLL</sequence>
<evidence type="ECO:0000313" key="1">
    <source>
        <dbReference type="EMBL" id="ACJ84574.1"/>
    </source>
</evidence>